<gene>
    <name evidence="3" type="ORF">AMSG_03363</name>
</gene>
<dbReference type="PROSITE" id="PS50191">
    <property type="entry name" value="CRAL_TRIO"/>
    <property type="match status" value="1"/>
</dbReference>
<dbReference type="eggNOG" id="KOG1470">
    <property type="taxonomic scope" value="Eukaryota"/>
</dbReference>
<dbReference type="SMART" id="SM00516">
    <property type="entry name" value="SEC14"/>
    <property type="match status" value="1"/>
</dbReference>
<proteinExistence type="predicted"/>
<dbReference type="SUPFAM" id="SSF46938">
    <property type="entry name" value="CRAL/TRIO N-terminal domain"/>
    <property type="match status" value="1"/>
</dbReference>
<evidence type="ECO:0000313" key="4">
    <source>
        <dbReference type="Proteomes" id="UP000054408"/>
    </source>
</evidence>
<dbReference type="AlphaFoldDB" id="A0A0L0D496"/>
<dbReference type="OrthoDB" id="1434354at2759"/>
<dbReference type="GeneID" id="25562973"/>
<dbReference type="EMBL" id="GL349444">
    <property type="protein sequence ID" value="KNC46931.1"/>
    <property type="molecule type" value="Genomic_DNA"/>
</dbReference>
<dbReference type="PANTHER" id="PTHR46277:SF3">
    <property type="entry name" value="BINDING PROTEIN, PUTATIVE-RELATED"/>
    <property type="match status" value="1"/>
</dbReference>
<evidence type="ECO:0000259" key="2">
    <source>
        <dbReference type="PROSITE" id="PS50191"/>
    </source>
</evidence>
<dbReference type="Proteomes" id="UP000054408">
    <property type="component" value="Unassembled WGS sequence"/>
</dbReference>
<feature type="region of interest" description="Disordered" evidence="1">
    <location>
        <begin position="283"/>
        <end position="302"/>
    </location>
</feature>
<keyword evidence="4" id="KW-1185">Reference proteome</keyword>
<feature type="domain" description="CRAL-TRIO" evidence="2">
    <location>
        <begin position="66"/>
        <end position="228"/>
    </location>
</feature>
<dbReference type="InterPro" id="IPR036865">
    <property type="entry name" value="CRAL-TRIO_dom_sf"/>
</dbReference>
<dbReference type="CDD" id="cd00170">
    <property type="entry name" value="SEC14"/>
    <property type="match status" value="1"/>
</dbReference>
<dbReference type="SMART" id="SM01100">
    <property type="entry name" value="CRAL_TRIO_N"/>
    <property type="match status" value="1"/>
</dbReference>
<dbReference type="Pfam" id="PF00650">
    <property type="entry name" value="CRAL_TRIO"/>
    <property type="match status" value="1"/>
</dbReference>
<sequence>MFALELLESLEDGAHGATSSTAYLLQDETLVRFLRARKCDVEAAASMVIECARWRVAFRPQDLRCEGRVRSELQMDKFVAMGQTKSGQPSFLIFAGRHNPAESPLENVVAAVVWMLELMEKRMAAYGVDKCTILMDYSGWGYANMDNKMTQEVLQIIQNYYPERLGRAFMINTPWLFKGAWRVISPFLDANTKSKVVFTGSDYGAELREYFDSDQLADSHGGTMHCAFDLNAFLAEEASYEVQADANALATPAASGLASSAVDESPDGHALTSQLEAEVTAILRRKPKRRPEPAHGRGCVSPSAMPLGLVMRRYADEDLVGSNGEFAGTPRPDWTPRESANPIVFASQQGSAPSAPSSSRTPAKFMRLSVLDFSTDSAAAAAAADDHPSSRASSQSSVSSIWSSVRSLRARASPAAARSATRSVTRWITRGPGLNLGDARPASRDSDGSFSDYIDPAAVPHSPASSGIRDRSRNPSARSNALSYLSDGEVTMYYDVE</sequence>
<dbReference type="InterPro" id="IPR001251">
    <property type="entry name" value="CRAL-TRIO_dom"/>
</dbReference>
<dbReference type="PANTHER" id="PTHR46277">
    <property type="entry name" value="OS03G0850700 PROTEIN"/>
    <property type="match status" value="1"/>
</dbReference>
<reference evidence="3 4" key="1">
    <citation type="submission" date="2010-05" db="EMBL/GenBank/DDBJ databases">
        <title>The Genome Sequence of Thecamonas trahens ATCC 50062.</title>
        <authorList>
            <consortium name="The Broad Institute Genome Sequencing Platform"/>
            <person name="Russ C."/>
            <person name="Cuomo C."/>
            <person name="Shea T."/>
            <person name="Young S.K."/>
            <person name="Zeng Q."/>
            <person name="Koehrsen M."/>
            <person name="Haas B."/>
            <person name="Borodovsky M."/>
            <person name="Guigo R."/>
            <person name="Alvarado L."/>
            <person name="Berlin A."/>
            <person name="Bochicchio J."/>
            <person name="Borenstein D."/>
            <person name="Chapman S."/>
            <person name="Chen Z."/>
            <person name="Freedman E."/>
            <person name="Gellesch M."/>
            <person name="Goldberg J."/>
            <person name="Griggs A."/>
            <person name="Gujja S."/>
            <person name="Heilman E."/>
            <person name="Heiman D."/>
            <person name="Hepburn T."/>
            <person name="Howarth C."/>
            <person name="Jen D."/>
            <person name="Larson L."/>
            <person name="Mehta T."/>
            <person name="Park D."/>
            <person name="Pearson M."/>
            <person name="Roberts A."/>
            <person name="Saif S."/>
            <person name="Shenoy N."/>
            <person name="Sisk P."/>
            <person name="Stolte C."/>
            <person name="Sykes S."/>
            <person name="Thomson T."/>
            <person name="Walk T."/>
            <person name="White J."/>
            <person name="Yandava C."/>
            <person name="Burger G."/>
            <person name="Gray M.W."/>
            <person name="Holland P.W.H."/>
            <person name="King N."/>
            <person name="Lang F.B.F."/>
            <person name="Roger A.J."/>
            <person name="Ruiz-Trillo I."/>
            <person name="Lander E."/>
            <person name="Nusbaum C."/>
        </authorList>
    </citation>
    <scope>NUCLEOTIDE SEQUENCE [LARGE SCALE GENOMIC DNA]</scope>
    <source>
        <strain evidence="3 4">ATCC 50062</strain>
    </source>
</reference>
<dbReference type="SUPFAM" id="SSF52087">
    <property type="entry name" value="CRAL/TRIO domain"/>
    <property type="match status" value="1"/>
</dbReference>
<evidence type="ECO:0000313" key="3">
    <source>
        <dbReference type="EMBL" id="KNC46931.1"/>
    </source>
</evidence>
<protein>
    <recommendedName>
        <fullName evidence="2">CRAL-TRIO domain-containing protein</fullName>
    </recommendedName>
</protein>
<dbReference type="RefSeq" id="XP_013760203.1">
    <property type="nucleotide sequence ID" value="XM_013904749.1"/>
</dbReference>
<evidence type="ECO:0000256" key="1">
    <source>
        <dbReference type="SAM" id="MobiDB-lite"/>
    </source>
</evidence>
<dbReference type="InterPro" id="IPR036273">
    <property type="entry name" value="CRAL/TRIO_N_dom_sf"/>
</dbReference>
<name>A0A0L0D496_THETB</name>
<feature type="region of interest" description="Disordered" evidence="1">
    <location>
        <begin position="430"/>
        <end position="480"/>
    </location>
</feature>
<dbReference type="Gene3D" id="3.40.525.10">
    <property type="entry name" value="CRAL-TRIO lipid binding domain"/>
    <property type="match status" value="1"/>
</dbReference>
<accession>A0A0L0D496</accession>
<organism evidence="3 4">
    <name type="scientific">Thecamonas trahens ATCC 50062</name>
    <dbReference type="NCBI Taxonomy" id="461836"/>
    <lineage>
        <taxon>Eukaryota</taxon>
        <taxon>Apusozoa</taxon>
        <taxon>Apusomonadida</taxon>
        <taxon>Apusomonadidae</taxon>
        <taxon>Thecamonas</taxon>
    </lineage>
</organism>
<dbReference type="InterPro" id="IPR011074">
    <property type="entry name" value="CRAL/TRIO_N_dom"/>
</dbReference>
<dbReference type="Pfam" id="PF03765">
    <property type="entry name" value="CRAL_TRIO_N"/>
    <property type="match status" value="1"/>
</dbReference>